<sequence>MTHSTNSTNPEEPPYWMLPDFKPQSCTIRDLRGILLENDVRHSLTKKADLVGLVEREVLPKCPDLLEAHRNVKPSCAGIFDMKKGRYLTDKDSSAFSYTGATAGRQTPSAISPIDFAEGEQHNSGEQDDTNRCPFTEHVSPMTKAALRAMIQRLDPTLKIPTKATAADLKHVAAKKLRTAAIHSDQVPTSFLESWKSSQPTSVSHADADKATEASHCPFKQRVWPMTVADLRTMIYALAPKSILPTSMDRDDLRVIAVEKLKLAASEPKNPHLFTVLAEIPLSIRVSSRQRTQIPLGTVVHKPQLQFLSSEQSRAQPPSFNPARHR</sequence>
<dbReference type="Proteomes" id="UP001060170">
    <property type="component" value="Chromosome 3"/>
</dbReference>
<gene>
    <name evidence="1" type="ORF">MJO28_002493</name>
</gene>
<reference evidence="2" key="2">
    <citation type="journal article" date="2018" name="Mol. Plant Microbe Interact.">
        <title>Genome sequence resources for the wheat stripe rust pathogen (Puccinia striiformis f. sp. tritici) and the barley stripe rust pathogen (Puccinia striiformis f. sp. hordei).</title>
        <authorList>
            <person name="Xia C."/>
            <person name="Wang M."/>
            <person name="Yin C."/>
            <person name="Cornejo O.E."/>
            <person name="Hulbert S.H."/>
            <person name="Chen X."/>
        </authorList>
    </citation>
    <scope>NUCLEOTIDE SEQUENCE [LARGE SCALE GENOMIC DNA]</scope>
    <source>
        <strain evidence="2">93-210</strain>
    </source>
</reference>
<proteinExistence type="predicted"/>
<evidence type="ECO:0000313" key="1">
    <source>
        <dbReference type="EMBL" id="KAI7958702.1"/>
    </source>
</evidence>
<name>A0ACC0ES88_9BASI</name>
<dbReference type="EMBL" id="CM045867">
    <property type="protein sequence ID" value="KAI7958702.1"/>
    <property type="molecule type" value="Genomic_DNA"/>
</dbReference>
<reference evidence="2" key="1">
    <citation type="journal article" date="2018" name="BMC Genomics">
        <title>Genomic insights into host adaptation between the wheat stripe rust pathogen (Puccinia striiformis f. sp. tritici) and the barley stripe rust pathogen (Puccinia striiformis f. sp. hordei).</title>
        <authorList>
            <person name="Xia C."/>
            <person name="Wang M."/>
            <person name="Yin C."/>
            <person name="Cornejo O.E."/>
            <person name="Hulbert S.H."/>
            <person name="Chen X."/>
        </authorList>
    </citation>
    <scope>NUCLEOTIDE SEQUENCE [LARGE SCALE GENOMIC DNA]</scope>
    <source>
        <strain evidence="2">93-210</strain>
    </source>
</reference>
<reference evidence="1 2" key="3">
    <citation type="journal article" date="2022" name="Microbiol. Spectr.">
        <title>Folding features and dynamics of 3D genome architecture in plant fungal pathogens.</title>
        <authorList>
            <person name="Xia C."/>
        </authorList>
    </citation>
    <scope>NUCLEOTIDE SEQUENCE [LARGE SCALE GENOMIC DNA]</scope>
    <source>
        <strain evidence="1 2">93-210</strain>
    </source>
</reference>
<comment type="caution">
    <text evidence="1">The sequence shown here is derived from an EMBL/GenBank/DDBJ whole genome shotgun (WGS) entry which is preliminary data.</text>
</comment>
<protein>
    <submittedName>
        <fullName evidence="1">Uncharacterized protein</fullName>
    </submittedName>
</protein>
<organism evidence="1 2">
    <name type="scientific">Puccinia striiformis f. sp. tritici</name>
    <dbReference type="NCBI Taxonomy" id="168172"/>
    <lineage>
        <taxon>Eukaryota</taxon>
        <taxon>Fungi</taxon>
        <taxon>Dikarya</taxon>
        <taxon>Basidiomycota</taxon>
        <taxon>Pucciniomycotina</taxon>
        <taxon>Pucciniomycetes</taxon>
        <taxon>Pucciniales</taxon>
        <taxon>Pucciniaceae</taxon>
        <taxon>Puccinia</taxon>
    </lineage>
</organism>
<keyword evidence="2" id="KW-1185">Reference proteome</keyword>
<evidence type="ECO:0000313" key="2">
    <source>
        <dbReference type="Proteomes" id="UP001060170"/>
    </source>
</evidence>
<accession>A0ACC0ES88</accession>